<dbReference type="Gene3D" id="3.40.50.300">
    <property type="entry name" value="P-loop containing nucleotide triphosphate hydrolases"/>
    <property type="match status" value="2"/>
</dbReference>
<dbReference type="SMART" id="SM00382">
    <property type="entry name" value="AAA"/>
    <property type="match status" value="2"/>
</dbReference>
<evidence type="ECO:0000313" key="5">
    <source>
        <dbReference type="EMBL" id="HIQ30431.1"/>
    </source>
</evidence>
<dbReference type="PROSITE" id="PS51379">
    <property type="entry name" value="4FE4S_FER_2"/>
    <property type="match status" value="1"/>
</dbReference>
<evidence type="ECO:0000256" key="1">
    <source>
        <dbReference type="ARBA" id="ARBA00022741"/>
    </source>
</evidence>
<dbReference type="PROSITE" id="PS50893">
    <property type="entry name" value="ABC_TRANSPORTER_2"/>
    <property type="match status" value="2"/>
</dbReference>
<dbReference type="PROSITE" id="PS00198">
    <property type="entry name" value="4FE4S_FER_1"/>
    <property type="match status" value="1"/>
</dbReference>
<dbReference type="EMBL" id="DQVM01000152">
    <property type="protein sequence ID" value="HIQ30431.1"/>
    <property type="molecule type" value="Genomic_DNA"/>
</dbReference>
<dbReference type="InterPro" id="IPR027417">
    <property type="entry name" value="P-loop_NTPase"/>
</dbReference>
<dbReference type="InterPro" id="IPR003439">
    <property type="entry name" value="ABC_transporter-like_ATP-bd"/>
</dbReference>
<comment type="caution">
    <text evidence="5">The sequence shown here is derived from an EMBL/GenBank/DDBJ whole genome shotgun (WGS) entry which is preliminary data.</text>
</comment>
<dbReference type="AlphaFoldDB" id="A0A832ZX32"/>
<proteinExistence type="predicted"/>
<dbReference type="InterPro" id="IPR003593">
    <property type="entry name" value="AAA+_ATPase"/>
</dbReference>
<evidence type="ECO:0000259" key="4">
    <source>
        <dbReference type="PROSITE" id="PS51379"/>
    </source>
</evidence>
<sequence length="517" mass="57784">MGCGMMVSDHRVAVLDRELCDSRKCGGWPCITYCPPVRNGVEAIKMGEDGYPVISETLCISCGICVKKCPFEAITIINLPSELKGDVAHQYGVNMFKLFRLPYPEKGRVVGLIGKNGIGKSTAIKILAGQLIPNFGRLDDQPTLEEAARFFRGTLIQEHLNSLAKGKVRVSYKPQYVDKIPHVVKGRVGELLKKLGDGDKLRYIADAMELEHLMEREIQVLSGGELQRLAIAACLMREADLYLLDEPSSFLDIRQRLRMASEIRKPTEEGKKVVVADHDLAVLDYLSDAIFLLYGEPAVYGVVAGPYGCREGINIYLEGFIPDENLRFRREKIIFETRSTETGEAGEVAFAWPEMSKTYDGFKLRIEDGQVYVGEVIGVMGPNGIGKTTFVKIIAGKENPDEEIKFDESLVSYKPQYPEAIGESVEETLRRAAGSVFDSSLYQAEIINALGLNKLMERRLDELSGGELQKVAIAEALSREASIYVLDEPSAYLDVEERYHVARILKRYTRERRCVTF</sequence>
<dbReference type="SUPFAM" id="SSF52540">
    <property type="entry name" value="P-loop containing nucleoside triphosphate hydrolases"/>
    <property type="match status" value="2"/>
</dbReference>
<organism evidence="5 6">
    <name type="scientific">Caldiarchaeum subterraneum</name>
    <dbReference type="NCBI Taxonomy" id="311458"/>
    <lineage>
        <taxon>Archaea</taxon>
        <taxon>Nitrososphaerota</taxon>
        <taxon>Candidatus Caldarchaeales</taxon>
        <taxon>Candidatus Caldarchaeaceae</taxon>
        <taxon>Candidatus Caldarchaeum</taxon>
    </lineage>
</organism>
<dbReference type="GO" id="GO:0016887">
    <property type="term" value="F:ATP hydrolysis activity"/>
    <property type="evidence" value="ECO:0007669"/>
    <property type="project" value="InterPro"/>
</dbReference>
<feature type="domain" description="ABC transporter" evidence="3">
    <location>
        <begin position="343"/>
        <end position="517"/>
    </location>
</feature>
<dbReference type="Proteomes" id="UP000608579">
    <property type="component" value="Unassembled WGS sequence"/>
</dbReference>
<dbReference type="SUPFAM" id="SSF54862">
    <property type="entry name" value="4Fe-4S ferredoxins"/>
    <property type="match status" value="1"/>
</dbReference>
<feature type="domain" description="4Fe-4S ferredoxin-type" evidence="4">
    <location>
        <begin position="50"/>
        <end position="79"/>
    </location>
</feature>
<dbReference type="Pfam" id="PF00005">
    <property type="entry name" value="ABC_tran"/>
    <property type="match status" value="2"/>
</dbReference>
<name>A0A832ZX32_CALS0</name>
<keyword evidence="1" id="KW-0547">Nucleotide-binding</keyword>
<evidence type="ECO:0000256" key="2">
    <source>
        <dbReference type="ARBA" id="ARBA00022840"/>
    </source>
</evidence>
<dbReference type="PANTHER" id="PTHR19248">
    <property type="entry name" value="ATP-BINDING TRANSPORT PROTEIN-RELATED"/>
    <property type="match status" value="1"/>
</dbReference>
<dbReference type="InterPro" id="IPR017896">
    <property type="entry name" value="4Fe4S_Fe-S-bd"/>
</dbReference>
<dbReference type="PRINTS" id="PR01868">
    <property type="entry name" value="ABCEFAMILY"/>
</dbReference>
<dbReference type="Pfam" id="PF00037">
    <property type="entry name" value="Fer4"/>
    <property type="match status" value="1"/>
</dbReference>
<dbReference type="PROSITE" id="PS00211">
    <property type="entry name" value="ABC_TRANSPORTER_1"/>
    <property type="match status" value="2"/>
</dbReference>
<dbReference type="InterPro" id="IPR013283">
    <property type="entry name" value="RLI1"/>
</dbReference>
<evidence type="ECO:0000313" key="6">
    <source>
        <dbReference type="Proteomes" id="UP000608579"/>
    </source>
</evidence>
<feature type="non-terminal residue" evidence="5">
    <location>
        <position position="517"/>
    </location>
</feature>
<feature type="domain" description="ABC transporter" evidence="3">
    <location>
        <begin position="77"/>
        <end position="319"/>
    </location>
</feature>
<dbReference type="GO" id="GO:0005524">
    <property type="term" value="F:ATP binding"/>
    <property type="evidence" value="ECO:0007669"/>
    <property type="project" value="UniProtKB-KW"/>
</dbReference>
<gene>
    <name evidence="5" type="ORF">EYH45_07730</name>
</gene>
<dbReference type="GO" id="GO:0016491">
    <property type="term" value="F:oxidoreductase activity"/>
    <property type="evidence" value="ECO:0007669"/>
    <property type="project" value="UniProtKB-ARBA"/>
</dbReference>
<dbReference type="InterPro" id="IPR017900">
    <property type="entry name" value="4Fe4S_Fe_S_CS"/>
</dbReference>
<evidence type="ECO:0000259" key="3">
    <source>
        <dbReference type="PROSITE" id="PS50893"/>
    </source>
</evidence>
<dbReference type="NCBIfam" id="NF009945">
    <property type="entry name" value="PRK13409.1"/>
    <property type="match status" value="1"/>
</dbReference>
<reference evidence="5" key="1">
    <citation type="journal article" date="2020" name="ISME J.">
        <title>Gammaproteobacteria mediating utilization of methyl-, sulfur- and petroleum organic compounds in deep ocean hydrothermal plumes.</title>
        <authorList>
            <person name="Zhou Z."/>
            <person name="Liu Y."/>
            <person name="Pan J."/>
            <person name="Cron B.R."/>
            <person name="Toner B.M."/>
            <person name="Anantharaman K."/>
            <person name="Breier J.A."/>
            <person name="Dick G.J."/>
            <person name="Li M."/>
        </authorList>
    </citation>
    <scope>NUCLEOTIDE SEQUENCE</scope>
    <source>
        <strain evidence="5">SZUA-1515</strain>
    </source>
</reference>
<dbReference type="InterPro" id="IPR007209">
    <property type="entry name" value="RNaseL-inhib-like_metal-bd_dom"/>
</dbReference>
<dbReference type="Pfam" id="PF04068">
    <property type="entry name" value="Fer4_RLI"/>
    <property type="match status" value="1"/>
</dbReference>
<accession>A0A832ZX32</accession>
<protein>
    <submittedName>
        <fullName evidence="5">Ribosome biogenesis/translation initiation ATPase RLI</fullName>
    </submittedName>
</protein>
<keyword evidence="2" id="KW-0067">ATP-binding</keyword>
<dbReference type="InterPro" id="IPR017871">
    <property type="entry name" value="ABC_transporter-like_CS"/>
</dbReference>